<dbReference type="EMBL" id="MBFT01000003">
    <property type="protein sequence ID" value="PVV00184.1"/>
    <property type="molecule type" value="Genomic_DNA"/>
</dbReference>
<dbReference type="Proteomes" id="UP000245699">
    <property type="component" value="Unassembled WGS sequence"/>
</dbReference>
<accession>A0A2T9Z6G1</accession>
<name>A0A2T9Z6G1_9FUNG</name>
<protein>
    <recommendedName>
        <fullName evidence="1">Retrovirus-related Pol polyprotein from transposon TNT 1-94-like beta-barrel domain-containing protein</fullName>
    </recommendedName>
</protein>
<organism evidence="2 3">
    <name type="scientific">Furculomyces boomerangus</name>
    <dbReference type="NCBI Taxonomy" id="61424"/>
    <lineage>
        <taxon>Eukaryota</taxon>
        <taxon>Fungi</taxon>
        <taxon>Fungi incertae sedis</taxon>
        <taxon>Zoopagomycota</taxon>
        <taxon>Kickxellomycotina</taxon>
        <taxon>Harpellomycetes</taxon>
        <taxon>Harpellales</taxon>
        <taxon>Harpellaceae</taxon>
        <taxon>Furculomyces</taxon>
    </lineage>
</organism>
<evidence type="ECO:0000313" key="3">
    <source>
        <dbReference type="Proteomes" id="UP000245699"/>
    </source>
</evidence>
<dbReference type="InterPro" id="IPR054722">
    <property type="entry name" value="PolX-like_BBD"/>
</dbReference>
<sequence length="90" mass="10404">MTPKNDRKQKLDKSNTQSLIVLFSDDITKLNIEWVVDFGATTHMCNDDKKLSTIVQIEPKKIHLENNSTLLPLTLLQYFSKVFVLEKILN</sequence>
<keyword evidence="3" id="KW-1185">Reference proteome</keyword>
<comment type="caution">
    <text evidence="2">The sequence shown here is derived from an EMBL/GenBank/DDBJ whole genome shotgun (WGS) entry which is preliminary data.</text>
</comment>
<evidence type="ECO:0000313" key="2">
    <source>
        <dbReference type="EMBL" id="PVV00184.1"/>
    </source>
</evidence>
<gene>
    <name evidence="2" type="ORF">BB559_000052</name>
</gene>
<evidence type="ECO:0000259" key="1">
    <source>
        <dbReference type="Pfam" id="PF22936"/>
    </source>
</evidence>
<dbReference type="Pfam" id="PF22936">
    <property type="entry name" value="Pol_BBD"/>
    <property type="match status" value="1"/>
</dbReference>
<feature type="domain" description="Retrovirus-related Pol polyprotein from transposon TNT 1-94-like beta-barrel" evidence="1">
    <location>
        <begin position="34"/>
        <end position="70"/>
    </location>
</feature>
<dbReference type="OrthoDB" id="97058at2759"/>
<dbReference type="AlphaFoldDB" id="A0A2T9Z6G1"/>
<reference evidence="2 3" key="1">
    <citation type="journal article" date="2018" name="MBio">
        <title>Comparative Genomics Reveals the Core Gene Toolbox for the Fungus-Insect Symbiosis.</title>
        <authorList>
            <person name="Wang Y."/>
            <person name="Stata M."/>
            <person name="Wang W."/>
            <person name="Stajich J.E."/>
            <person name="White M.M."/>
            <person name="Moncalvo J.M."/>
        </authorList>
    </citation>
    <scope>NUCLEOTIDE SEQUENCE [LARGE SCALE GENOMIC DNA]</scope>
    <source>
        <strain evidence="2 3">AUS-77-4</strain>
    </source>
</reference>
<proteinExistence type="predicted"/>